<dbReference type="Gene3D" id="1.20.5.4130">
    <property type="match status" value="1"/>
</dbReference>
<evidence type="ECO:0000256" key="3">
    <source>
        <dbReference type="ARBA" id="ARBA00022741"/>
    </source>
</evidence>
<evidence type="ECO:0000256" key="4">
    <source>
        <dbReference type="ARBA" id="ARBA00022821"/>
    </source>
</evidence>
<evidence type="ECO:0000256" key="1">
    <source>
        <dbReference type="ARBA" id="ARBA00022614"/>
    </source>
</evidence>
<keyword evidence="5" id="KW-0067">ATP-binding</keyword>
<keyword evidence="11" id="KW-1185">Reference proteome</keyword>
<evidence type="ECO:0000259" key="8">
    <source>
        <dbReference type="Pfam" id="PF23559"/>
    </source>
</evidence>
<dbReference type="FunFam" id="3.40.50.300:FF:001091">
    <property type="entry name" value="Probable disease resistance protein At1g61300"/>
    <property type="match status" value="1"/>
</dbReference>
<dbReference type="Gene3D" id="3.40.50.300">
    <property type="entry name" value="P-loop containing nucleotide triphosphate hydrolases"/>
    <property type="match status" value="1"/>
</dbReference>
<evidence type="ECO:0000259" key="7">
    <source>
        <dbReference type="Pfam" id="PF18052"/>
    </source>
</evidence>
<dbReference type="InterPro" id="IPR058922">
    <property type="entry name" value="WHD_DRP"/>
</dbReference>
<dbReference type="InterPro" id="IPR036388">
    <property type="entry name" value="WH-like_DNA-bd_sf"/>
</dbReference>
<dbReference type="SUPFAM" id="SSF52540">
    <property type="entry name" value="P-loop containing nucleoside triphosphate hydrolases"/>
    <property type="match status" value="1"/>
</dbReference>
<evidence type="ECO:0000256" key="2">
    <source>
        <dbReference type="ARBA" id="ARBA00022737"/>
    </source>
</evidence>
<protein>
    <submittedName>
        <fullName evidence="10">Gibberellin-regulated family protein</fullName>
    </submittedName>
</protein>
<reference evidence="10" key="1">
    <citation type="submission" date="2019-09" db="EMBL/GenBank/DDBJ databases">
        <title>Draft genome information of white flower Hibiscus syriacus.</title>
        <authorList>
            <person name="Kim Y.-M."/>
        </authorList>
    </citation>
    <scope>NUCLEOTIDE SEQUENCE [LARGE SCALE GENOMIC DNA]</scope>
    <source>
        <strain evidence="10">YM2019G1</strain>
    </source>
</reference>
<dbReference type="SUPFAM" id="SSF52058">
    <property type="entry name" value="L domain-like"/>
    <property type="match status" value="2"/>
</dbReference>
<dbReference type="Pfam" id="PF18052">
    <property type="entry name" value="Rx_N"/>
    <property type="match status" value="1"/>
</dbReference>
<dbReference type="Gene3D" id="1.10.10.10">
    <property type="entry name" value="Winged helix-like DNA-binding domain superfamily/Winged helix DNA-binding domain"/>
    <property type="match status" value="1"/>
</dbReference>
<dbReference type="EMBL" id="VEPZ02001597">
    <property type="protein sequence ID" value="KAE8666369.1"/>
    <property type="molecule type" value="Genomic_DNA"/>
</dbReference>
<comment type="caution">
    <text evidence="10">The sequence shown here is derived from an EMBL/GenBank/DDBJ whole genome shotgun (WGS) entry which is preliminary data.</text>
</comment>
<feature type="domain" description="R13L1/DRL21-like LRR repeat region" evidence="9">
    <location>
        <begin position="662"/>
        <end position="791"/>
    </location>
</feature>
<dbReference type="GO" id="GO:0005524">
    <property type="term" value="F:ATP binding"/>
    <property type="evidence" value="ECO:0007669"/>
    <property type="project" value="UniProtKB-KW"/>
</dbReference>
<evidence type="ECO:0000259" key="6">
    <source>
        <dbReference type="Pfam" id="PF00931"/>
    </source>
</evidence>
<keyword evidence="3" id="KW-0547">Nucleotide-binding</keyword>
<evidence type="ECO:0000256" key="5">
    <source>
        <dbReference type="ARBA" id="ARBA00022840"/>
    </source>
</evidence>
<dbReference type="Pfam" id="PF00931">
    <property type="entry name" value="NB-ARC"/>
    <property type="match status" value="1"/>
</dbReference>
<dbReference type="PRINTS" id="PR00364">
    <property type="entry name" value="DISEASERSIST"/>
</dbReference>
<dbReference type="PANTHER" id="PTHR36766:SF51">
    <property type="entry name" value="DISEASE RESISTANCE RPP13-LIKE PROTEIN 1"/>
    <property type="match status" value="1"/>
</dbReference>
<dbReference type="InterPro" id="IPR001611">
    <property type="entry name" value="Leu-rich_rpt"/>
</dbReference>
<dbReference type="GO" id="GO:0043531">
    <property type="term" value="F:ADP binding"/>
    <property type="evidence" value="ECO:0007669"/>
    <property type="project" value="InterPro"/>
</dbReference>
<dbReference type="PROSITE" id="PS51450">
    <property type="entry name" value="LRR"/>
    <property type="match status" value="1"/>
</dbReference>
<evidence type="ECO:0000259" key="9">
    <source>
        <dbReference type="Pfam" id="PF25019"/>
    </source>
</evidence>
<dbReference type="GO" id="GO:0006952">
    <property type="term" value="P:defense response"/>
    <property type="evidence" value="ECO:0007669"/>
    <property type="project" value="UniProtKB-KW"/>
</dbReference>
<dbReference type="InterPro" id="IPR027417">
    <property type="entry name" value="P-loop_NTPase"/>
</dbReference>
<dbReference type="InterPro" id="IPR041118">
    <property type="entry name" value="Rx_N"/>
</dbReference>
<feature type="domain" description="Disease resistance N-terminal" evidence="7">
    <location>
        <begin position="35"/>
        <end position="80"/>
    </location>
</feature>
<keyword evidence="1" id="KW-0433">Leucine-rich repeat</keyword>
<dbReference type="Gene3D" id="1.10.8.430">
    <property type="entry name" value="Helical domain of apoptotic protease-activating factors"/>
    <property type="match status" value="1"/>
</dbReference>
<keyword evidence="4" id="KW-0611">Plant defense</keyword>
<dbReference type="Pfam" id="PF23559">
    <property type="entry name" value="WHD_DRP"/>
    <property type="match status" value="1"/>
</dbReference>
<keyword evidence="2" id="KW-0677">Repeat</keyword>
<dbReference type="PANTHER" id="PTHR36766">
    <property type="entry name" value="PLANT BROAD-SPECTRUM MILDEW RESISTANCE PROTEIN RPW8"/>
    <property type="match status" value="1"/>
</dbReference>
<dbReference type="Proteomes" id="UP000436088">
    <property type="component" value="Unassembled WGS sequence"/>
</dbReference>
<dbReference type="FunFam" id="1.10.10.10:FF:000322">
    <property type="entry name" value="Probable disease resistance protein At1g63360"/>
    <property type="match status" value="1"/>
</dbReference>
<dbReference type="Pfam" id="PF25019">
    <property type="entry name" value="LRR_R13L1-DRL21"/>
    <property type="match status" value="1"/>
</dbReference>
<evidence type="ECO:0000313" key="10">
    <source>
        <dbReference type="EMBL" id="KAE8666369.1"/>
    </source>
</evidence>
<dbReference type="AlphaFoldDB" id="A0A6A2Y2Y4"/>
<organism evidence="10 11">
    <name type="scientific">Hibiscus syriacus</name>
    <name type="common">Rose of Sharon</name>
    <dbReference type="NCBI Taxonomy" id="106335"/>
    <lineage>
        <taxon>Eukaryota</taxon>
        <taxon>Viridiplantae</taxon>
        <taxon>Streptophyta</taxon>
        <taxon>Embryophyta</taxon>
        <taxon>Tracheophyta</taxon>
        <taxon>Spermatophyta</taxon>
        <taxon>Magnoliopsida</taxon>
        <taxon>eudicotyledons</taxon>
        <taxon>Gunneridae</taxon>
        <taxon>Pentapetalae</taxon>
        <taxon>rosids</taxon>
        <taxon>malvids</taxon>
        <taxon>Malvales</taxon>
        <taxon>Malvaceae</taxon>
        <taxon>Malvoideae</taxon>
        <taxon>Hibiscus</taxon>
    </lineage>
</organism>
<accession>A0A6A2Y2Y4</accession>
<feature type="domain" description="Disease resistance protein winged helix" evidence="8">
    <location>
        <begin position="406"/>
        <end position="474"/>
    </location>
</feature>
<dbReference type="InterPro" id="IPR056789">
    <property type="entry name" value="LRR_R13L1-DRL21"/>
</dbReference>
<dbReference type="Pfam" id="PF13855">
    <property type="entry name" value="LRR_8"/>
    <property type="match status" value="1"/>
</dbReference>
<dbReference type="InterPro" id="IPR042197">
    <property type="entry name" value="Apaf_helical"/>
</dbReference>
<evidence type="ECO:0000313" key="11">
    <source>
        <dbReference type="Proteomes" id="UP000436088"/>
    </source>
</evidence>
<proteinExistence type="predicted"/>
<dbReference type="InterPro" id="IPR002182">
    <property type="entry name" value="NB-ARC"/>
</dbReference>
<sequence length="1238" mass="140929">MAEPLVGGAFLSASLQVLFDRMASRELLDFIRGKKLEKGLITNPNVKDWVSELKDAVYDAEDLFDEIAAEALRIRLESQDQIASTKVSRIISSFNPFNRGMDSKLEDVLERLESLVYQKDTLGLKEYYRGEKVFQRPAATSLVDESSVYGRDNEKEAIMKLLCLENASGNQLDVIPIVGMGGVGKTTLAQLVFNDKRVDEWFDIKAWVCVSEEFDALRVTKTLLEEITSCCIASHNLNQLQLKLKEELLGKKFLFILDDVWNEKYVDWEELRSPFSFGARNSKIVVTTRSENVASIMSTVPTYPLNILSDKDCWELFAKHAFVDTSPSMHPNLKVVGEAIARRCKGLPLAAKALGGLLRCNLDVDEWNKISNNNLWDITDGILPALRLSYYYLPSHLKRCFAYCSLFSKDYEFKKEELVRLWMAEDLLLHFNSKEEMEEQGKEYFKDLASRSFFHQLRADKPCFVMHDLISDLAKSVAGEFFWRLEGCDSLCAINRKARHLSNVQEHYDVRKKFETLPKAKGLRTFLSIKSLPGNFYVTNDIMHDLIAKSRLRVLSLANYCNINEIPKEIGKLKHLRSLNLSGTSIKSLPNSFSTLYNLQMLTLFRCSKLVEQPKDMGRLINMYYLNISGTVLAGMPKGMGQLKDLRTLTDFVIGEQNGSSINELGKLKNLHGRLAISGLKNVAFARDAKNVNLKDKMNLKELEFLWKKHTYDSEALGQFENDKEVLQQLEPHTNLENLLIGFYRGTTFPEWVGHSSFLNIVSVHLRGCKFCFSLPPLGQLPSLKSLSISGFSKVVTVSDEFYGSDQSLTKPFGSLEILRFEDMPMWKEWSCLKVKAFCLLQELSITDCPMLTKNLPEHLPSLTKLELRNCEKLRSLLPRTTSICQLNLRRCDALQLEPLPCGLRMLQIQDLNIDDSMLEKMVQHCSRLEKLAMLGCSNLRTLPEGKLPVTLKELNIERCSVLDCSKTLLYASLESLVIEGWCHKLESFPLGSIPMLNRVSIWECESLKSIRALKDSHQHLACLNYLDIYHCTNFISFQIEEGLFFTNLTSLTLWNCMALKSLPEQMRSLFPSLQHLSIRYCPEIESFPEEGLSSKLKTFEIGRSDELIASMMRRAWGLQGLPSLTGFELSGAEVEIECFPDEHMLPSSLTSLTISDLPNLKFLDNKAFQHLTSLRELIIDSCPELQSMPEKSLLTSLSHLSINNCPLLRKRCKKEKGKDWSNISHISVIHNHGELTM</sequence>
<feature type="domain" description="NB-ARC" evidence="6">
    <location>
        <begin position="154"/>
        <end position="323"/>
    </location>
</feature>
<name>A0A6A2Y2Y4_HIBSY</name>
<dbReference type="GO" id="GO:0051707">
    <property type="term" value="P:response to other organism"/>
    <property type="evidence" value="ECO:0007669"/>
    <property type="project" value="UniProtKB-ARBA"/>
</dbReference>
<dbReference type="InterPro" id="IPR032675">
    <property type="entry name" value="LRR_dom_sf"/>
</dbReference>
<gene>
    <name evidence="10" type="ORF">F3Y22_tig00112501pilonHSYRG00105</name>
</gene>
<dbReference type="Gene3D" id="3.80.10.10">
    <property type="entry name" value="Ribonuclease Inhibitor"/>
    <property type="match status" value="3"/>
</dbReference>